<evidence type="ECO:0008006" key="3">
    <source>
        <dbReference type="Google" id="ProtNLM"/>
    </source>
</evidence>
<accession>A0A0G0T5D3</accession>
<dbReference type="Gene3D" id="3.10.450.620">
    <property type="entry name" value="JHP933, nucleotidyltransferase-like core domain"/>
    <property type="match status" value="1"/>
</dbReference>
<dbReference type="AlphaFoldDB" id="A0A0G0T5D3"/>
<organism evidence="1 2">
    <name type="scientific">Candidatus Gottesmanbacteria bacterium GW2011_GWC2_39_8</name>
    <dbReference type="NCBI Taxonomy" id="1618450"/>
    <lineage>
        <taxon>Bacteria</taxon>
        <taxon>Candidatus Gottesmaniibacteriota</taxon>
    </lineage>
</organism>
<proteinExistence type="predicted"/>
<dbReference type="EMBL" id="LBXN01000025">
    <property type="protein sequence ID" value="KKR33057.1"/>
    <property type="molecule type" value="Genomic_DNA"/>
</dbReference>
<reference evidence="1 2" key="1">
    <citation type="journal article" date="2015" name="Nature">
        <title>rRNA introns, odd ribosomes, and small enigmatic genomes across a large radiation of phyla.</title>
        <authorList>
            <person name="Brown C.T."/>
            <person name="Hug L.A."/>
            <person name="Thomas B.C."/>
            <person name="Sharon I."/>
            <person name="Castelle C.J."/>
            <person name="Singh A."/>
            <person name="Wilkins M.J."/>
            <person name="Williams K.H."/>
            <person name="Banfield J.F."/>
        </authorList>
    </citation>
    <scope>NUCLEOTIDE SEQUENCE [LARGE SCALE GENOMIC DNA]</scope>
</reference>
<name>A0A0G0T5D3_9BACT</name>
<dbReference type="Proteomes" id="UP000034539">
    <property type="component" value="Unassembled WGS sequence"/>
</dbReference>
<sequence>MILDNLRFIYDQNQDKQPLFVRNLLKEQLQYFILNYIYNSSWGEKFIFKGGTCLRFCFALPRLSEDLDFDVEDFGRFSFDDFISDLKAYFISKLKYKDIEIKIGGLNKIIYIRFPILGQIGVDINKPTENLLFVRIDLAQVEGDFFQKELSLKSTFDFSFLIRRYSLSDLYSGKIAAILQREKFEGKKKIPRFKGRDFFDLWFLKEKNIKWNKKYLASLINLSGEREIKKKLNSKISQAVKRKSELKSDLLPFMENPVFVEDFINNLESLKI</sequence>
<evidence type="ECO:0000313" key="2">
    <source>
        <dbReference type="Proteomes" id="UP000034539"/>
    </source>
</evidence>
<evidence type="ECO:0000313" key="1">
    <source>
        <dbReference type="EMBL" id="KKR33057.1"/>
    </source>
</evidence>
<protein>
    <recommendedName>
        <fullName evidence="3">Nucleotidyl transferase AbiEii/AbiGii toxin family protein</fullName>
    </recommendedName>
</protein>
<gene>
    <name evidence="1" type="ORF">UT63_C0025G0034</name>
</gene>
<dbReference type="InterPro" id="IPR014942">
    <property type="entry name" value="AbiEii"/>
</dbReference>
<comment type="caution">
    <text evidence="1">The sequence shown here is derived from an EMBL/GenBank/DDBJ whole genome shotgun (WGS) entry which is preliminary data.</text>
</comment>
<dbReference type="Pfam" id="PF08843">
    <property type="entry name" value="AbiEii"/>
    <property type="match status" value="1"/>
</dbReference>